<reference evidence="1 2" key="1">
    <citation type="submission" date="2024-01" db="EMBL/GenBank/DDBJ databases">
        <title>The genomes of 5 underutilized Papilionoideae crops provide insights into root nodulation and disease resistanc.</title>
        <authorList>
            <person name="Jiang F."/>
        </authorList>
    </citation>
    <scope>NUCLEOTIDE SEQUENCE [LARGE SCALE GENOMIC DNA]</scope>
    <source>
        <strain evidence="1">JINMINGXINNONG_FW02</strain>
        <tissue evidence="1">Leaves</tissue>
    </source>
</reference>
<gene>
    <name evidence="1" type="ORF">VNO80_08318</name>
</gene>
<dbReference type="EMBL" id="JAYMYR010000003">
    <property type="protein sequence ID" value="KAK7374875.1"/>
    <property type="molecule type" value="Genomic_DNA"/>
</dbReference>
<name>A0AAN9NLV4_PHACN</name>
<dbReference type="PANTHER" id="PTHR31042">
    <property type="entry name" value="CORE-2/I-BRANCHING BETA-1,6-N-ACETYLGLUCOSAMINYLTRANSFERASE FAMILY PROTEIN-RELATED"/>
    <property type="match status" value="1"/>
</dbReference>
<organism evidence="1 2">
    <name type="scientific">Phaseolus coccineus</name>
    <name type="common">Scarlet runner bean</name>
    <name type="synonym">Phaseolus multiflorus</name>
    <dbReference type="NCBI Taxonomy" id="3886"/>
    <lineage>
        <taxon>Eukaryota</taxon>
        <taxon>Viridiplantae</taxon>
        <taxon>Streptophyta</taxon>
        <taxon>Embryophyta</taxon>
        <taxon>Tracheophyta</taxon>
        <taxon>Spermatophyta</taxon>
        <taxon>Magnoliopsida</taxon>
        <taxon>eudicotyledons</taxon>
        <taxon>Gunneridae</taxon>
        <taxon>Pentapetalae</taxon>
        <taxon>rosids</taxon>
        <taxon>fabids</taxon>
        <taxon>Fabales</taxon>
        <taxon>Fabaceae</taxon>
        <taxon>Papilionoideae</taxon>
        <taxon>50 kb inversion clade</taxon>
        <taxon>NPAAA clade</taxon>
        <taxon>indigoferoid/millettioid clade</taxon>
        <taxon>Phaseoleae</taxon>
        <taxon>Phaseolus</taxon>
    </lineage>
</organism>
<evidence type="ECO:0000313" key="1">
    <source>
        <dbReference type="EMBL" id="KAK7374875.1"/>
    </source>
</evidence>
<evidence type="ECO:0000313" key="2">
    <source>
        <dbReference type="Proteomes" id="UP001374584"/>
    </source>
</evidence>
<protein>
    <submittedName>
        <fullName evidence="1">Uncharacterized protein</fullName>
    </submittedName>
</protein>
<comment type="caution">
    <text evidence="1">The sequence shown here is derived from an EMBL/GenBank/DDBJ whole genome shotgun (WGS) entry which is preliminary data.</text>
</comment>
<dbReference type="Proteomes" id="UP001374584">
    <property type="component" value="Unassembled WGS sequence"/>
</dbReference>
<accession>A0AAN9NLV4</accession>
<dbReference type="InterPro" id="IPR044174">
    <property type="entry name" value="BC10-like"/>
</dbReference>
<dbReference type="PANTHER" id="PTHR31042:SF77">
    <property type="entry name" value="GLYCOSYLTRANSFERASE"/>
    <property type="match status" value="1"/>
</dbReference>
<keyword evidence="2" id="KW-1185">Reference proteome</keyword>
<dbReference type="AlphaFoldDB" id="A0AAN9NLV4"/>
<sequence>MSEFKISVSKPFQKCPSCSWLKAHYPWHPCWKNSSKAMTFTPFTCTNILLSMEPCLKILTIYNYIMSFSGSYYEPGRDGRGRYNPKMPGPLPRIFGSKDITDEFLKYIRFGSTCVYDGYPTNMCFLFSRKFHPNALKPLLLRLSPLLLDIDT</sequence>
<proteinExistence type="predicted"/>
<dbReference type="GO" id="GO:0016757">
    <property type="term" value="F:glycosyltransferase activity"/>
    <property type="evidence" value="ECO:0007669"/>
    <property type="project" value="InterPro"/>
</dbReference>